<accession>A0A7S4ED52</accession>
<dbReference type="EMBL" id="CAKKNE010000003">
    <property type="protein sequence ID" value="CAH0372352.1"/>
    <property type="molecule type" value="Genomic_DNA"/>
</dbReference>
<evidence type="ECO:0000256" key="1">
    <source>
        <dbReference type="SAM" id="MobiDB-lite"/>
    </source>
</evidence>
<dbReference type="GO" id="GO:0006355">
    <property type="term" value="P:regulation of DNA-templated transcription"/>
    <property type="evidence" value="ECO:0007669"/>
    <property type="project" value="InterPro"/>
</dbReference>
<gene>
    <name evidence="2" type="ORF">PCAL00307_LOCUS21315</name>
    <name evidence="3" type="ORF">PECAL_3P23400</name>
</gene>
<dbReference type="InterPro" id="IPR012479">
    <property type="entry name" value="SAP30BP"/>
</dbReference>
<dbReference type="Pfam" id="PF07818">
    <property type="entry name" value="HCNGP"/>
    <property type="match status" value="1"/>
</dbReference>
<feature type="region of interest" description="Disordered" evidence="1">
    <location>
        <begin position="123"/>
        <end position="153"/>
    </location>
</feature>
<dbReference type="PANTHER" id="PTHR13464">
    <property type="entry name" value="TRANSCRIPTIONAL REGULATOR PROTEIN HCNGP"/>
    <property type="match status" value="1"/>
</dbReference>
<feature type="region of interest" description="Disordered" evidence="1">
    <location>
        <begin position="1"/>
        <end position="69"/>
    </location>
</feature>
<dbReference type="AlphaFoldDB" id="A0A7S4ED52"/>
<feature type="compositionally biased region" description="Low complexity" evidence="1">
    <location>
        <begin position="141"/>
        <end position="153"/>
    </location>
</feature>
<dbReference type="OrthoDB" id="1714508at2759"/>
<sequence>MSGLVANYESGEEPSPTAPPQNDEEYDPLAAAAEAAGDDEYRGYPPDSGDGEPPVKQAREEEQNDDAEAHAALVARLKDYVARGLDPTEEIRRNRDFHNPMLLEKIVRYFDIDDIASQFPKHLFDPEAIANRRSKDKKKSQSSPRAAEAAPPA</sequence>
<keyword evidence="4" id="KW-1185">Reference proteome</keyword>
<evidence type="ECO:0000313" key="4">
    <source>
        <dbReference type="Proteomes" id="UP000789595"/>
    </source>
</evidence>
<name>A0A7S4ED52_9STRA</name>
<organism evidence="2">
    <name type="scientific">Pelagomonas calceolata</name>
    <dbReference type="NCBI Taxonomy" id="35677"/>
    <lineage>
        <taxon>Eukaryota</taxon>
        <taxon>Sar</taxon>
        <taxon>Stramenopiles</taxon>
        <taxon>Ochrophyta</taxon>
        <taxon>Pelagophyceae</taxon>
        <taxon>Pelagomonadales</taxon>
        <taxon>Pelagomonadaceae</taxon>
        <taxon>Pelagomonas</taxon>
    </lineage>
</organism>
<proteinExistence type="predicted"/>
<dbReference type="GO" id="GO:0005634">
    <property type="term" value="C:nucleus"/>
    <property type="evidence" value="ECO:0007669"/>
    <property type="project" value="TreeGrafter"/>
</dbReference>
<evidence type="ECO:0000313" key="3">
    <source>
        <dbReference type="EMBL" id="CAH0372352.1"/>
    </source>
</evidence>
<dbReference type="EMBL" id="HBIW01024709">
    <property type="protein sequence ID" value="CAE0705865.1"/>
    <property type="molecule type" value="Transcribed_RNA"/>
</dbReference>
<protein>
    <submittedName>
        <fullName evidence="2">Uncharacterized protein</fullName>
    </submittedName>
</protein>
<reference evidence="2" key="1">
    <citation type="submission" date="2021-01" db="EMBL/GenBank/DDBJ databases">
        <authorList>
            <person name="Corre E."/>
            <person name="Pelletier E."/>
            <person name="Niang G."/>
            <person name="Scheremetjew M."/>
            <person name="Finn R."/>
            <person name="Kale V."/>
            <person name="Holt S."/>
            <person name="Cochrane G."/>
            <person name="Meng A."/>
            <person name="Brown T."/>
            <person name="Cohen L."/>
        </authorList>
    </citation>
    <scope>NUCLEOTIDE SEQUENCE</scope>
    <source>
        <strain evidence="2">CCMP1756</strain>
    </source>
</reference>
<dbReference type="PANTHER" id="PTHR13464:SF0">
    <property type="entry name" value="SAP30-BINDING PROTEIN"/>
    <property type="match status" value="1"/>
</dbReference>
<evidence type="ECO:0000313" key="2">
    <source>
        <dbReference type="EMBL" id="CAE0705865.1"/>
    </source>
</evidence>
<dbReference type="Proteomes" id="UP000789595">
    <property type="component" value="Unassembled WGS sequence"/>
</dbReference>
<reference evidence="3" key="2">
    <citation type="submission" date="2021-11" db="EMBL/GenBank/DDBJ databases">
        <authorList>
            <consortium name="Genoscope - CEA"/>
            <person name="William W."/>
        </authorList>
    </citation>
    <scope>NUCLEOTIDE SEQUENCE</scope>
</reference>